<proteinExistence type="predicted"/>
<organism evidence="1">
    <name type="scientific">Siphoviridae sp. ctMRT7</name>
    <dbReference type="NCBI Taxonomy" id="2827855"/>
    <lineage>
        <taxon>Viruses</taxon>
        <taxon>Duplodnaviria</taxon>
        <taxon>Heunggongvirae</taxon>
        <taxon>Uroviricota</taxon>
        <taxon>Caudoviricetes</taxon>
    </lineage>
</organism>
<evidence type="ECO:0000313" key="1">
    <source>
        <dbReference type="EMBL" id="DAF53654.1"/>
    </source>
</evidence>
<protein>
    <submittedName>
        <fullName evidence="1">Uncharacterized protein</fullName>
    </submittedName>
</protein>
<accession>A0A8S5SRS8</accession>
<reference evidence="1" key="1">
    <citation type="journal article" date="2021" name="Proc. Natl. Acad. Sci. U.S.A.">
        <title>A Catalog of Tens of Thousands of Viruses from Human Metagenomes Reveals Hidden Associations with Chronic Diseases.</title>
        <authorList>
            <person name="Tisza M.J."/>
            <person name="Buck C.B."/>
        </authorList>
    </citation>
    <scope>NUCLEOTIDE SEQUENCE</scope>
    <source>
        <strain evidence="1">CtMRT7</strain>
    </source>
</reference>
<name>A0A8S5SRS8_9CAUD</name>
<dbReference type="EMBL" id="BK032661">
    <property type="protein sequence ID" value="DAF53654.1"/>
    <property type="molecule type" value="Genomic_DNA"/>
</dbReference>
<sequence length="76" mass="8364">MRNGKHKSWARKYVKVMGRNVLAAFDMGYEDGAAGKQRQAPAFPAAAQPGTPVYGVLVFAQAMYDKGYFFGKEVSE</sequence>